<reference evidence="13 14" key="1">
    <citation type="journal article" date="2018" name="Gigascience">
        <title>Genomes of trombidid mites reveal novel predicted allergens and laterally-transferred genes associated with secondary metabolism.</title>
        <authorList>
            <person name="Dong X."/>
            <person name="Chaisiri K."/>
            <person name="Xia D."/>
            <person name="Armstrong S.D."/>
            <person name="Fang Y."/>
            <person name="Donnelly M.J."/>
            <person name="Kadowaki T."/>
            <person name="McGarry J.W."/>
            <person name="Darby A.C."/>
            <person name="Makepeace B.L."/>
        </authorList>
    </citation>
    <scope>NUCLEOTIDE SEQUENCE [LARGE SCALE GENOMIC DNA]</scope>
    <source>
        <strain evidence="13">UoL-UT</strain>
    </source>
</reference>
<keyword evidence="8 10" id="KW-0496">Mitochondrion</keyword>
<dbReference type="InterPro" id="IPR018955">
    <property type="entry name" value="BCDHK/PDK_N"/>
</dbReference>
<dbReference type="InterPro" id="IPR039028">
    <property type="entry name" value="BCKD/PDK"/>
</dbReference>
<evidence type="ECO:0000256" key="8">
    <source>
        <dbReference type="ARBA" id="ARBA00023128"/>
    </source>
</evidence>
<dbReference type="InterPro" id="IPR003594">
    <property type="entry name" value="HATPase_dom"/>
</dbReference>
<dbReference type="InterPro" id="IPR036784">
    <property type="entry name" value="AK/P_DHK_N_sf"/>
</dbReference>
<organism evidence="13 14">
    <name type="scientific">Leptotrombidium deliense</name>
    <dbReference type="NCBI Taxonomy" id="299467"/>
    <lineage>
        <taxon>Eukaryota</taxon>
        <taxon>Metazoa</taxon>
        <taxon>Ecdysozoa</taxon>
        <taxon>Arthropoda</taxon>
        <taxon>Chelicerata</taxon>
        <taxon>Arachnida</taxon>
        <taxon>Acari</taxon>
        <taxon>Acariformes</taxon>
        <taxon>Trombidiformes</taxon>
        <taxon>Prostigmata</taxon>
        <taxon>Anystina</taxon>
        <taxon>Parasitengona</taxon>
        <taxon>Trombiculoidea</taxon>
        <taxon>Trombiculidae</taxon>
        <taxon>Leptotrombidium</taxon>
    </lineage>
</organism>
<dbReference type="Proteomes" id="UP000288716">
    <property type="component" value="Unassembled WGS sequence"/>
</dbReference>
<dbReference type="SUPFAM" id="SSF55874">
    <property type="entry name" value="ATPase domain of HSP90 chaperone/DNA topoisomerase II/histidine kinase"/>
    <property type="match status" value="1"/>
</dbReference>
<keyword evidence="6 10" id="KW-0067">ATP-binding</keyword>
<dbReference type="GO" id="GO:0005524">
    <property type="term" value="F:ATP binding"/>
    <property type="evidence" value="ECO:0007669"/>
    <property type="project" value="UniProtKB-UniRule"/>
</dbReference>
<keyword evidence="5 10" id="KW-0418">Kinase</keyword>
<dbReference type="InterPro" id="IPR036890">
    <property type="entry name" value="HATPase_C_sf"/>
</dbReference>
<evidence type="ECO:0000256" key="11">
    <source>
        <dbReference type="SAM" id="MobiDB-lite"/>
    </source>
</evidence>
<dbReference type="InterPro" id="IPR005467">
    <property type="entry name" value="His_kinase_dom"/>
</dbReference>
<name>A0A443SUJ9_9ACAR</name>
<comment type="similarity">
    <text evidence="2 10">Belongs to the PDK/BCKDK protein kinase family.</text>
</comment>
<keyword evidence="14" id="KW-1185">Reference proteome</keyword>
<dbReference type="OrthoDB" id="241648at2759"/>
<dbReference type="SUPFAM" id="SSF69012">
    <property type="entry name" value="alpha-ketoacid dehydrogenase kinase, N-terminal domain"/>
    <property type="match status" value="1"/>
</dbReference>
<protein>
    <recommendedName>
        <fullName evidence="10">Protein-serine/threonine kinase</fullName>
        <ecNumber evidence="10">2.7.11.-</ecNumber>
    </recommendedName>
</protein>
<dbReference type="Pfam" id="PF02518">
    <property type="entry name" value="HATPase_c"/>
    <property type="match status" value="1"/>
</dbReference>
<dbReference type="STRING" id="299467.A0A443SUJ9"/>
<evidence type="ECO:0000313" key="13">
    <source>
        <dbReference type="EMBL" id="RWS31193.1"/>
    </source>
</evidence>
<evidence type="ECO:0000256" key="6">
    <source>
        <dbReference type="ARBA" id="ARBA00022840"/>
    </source>
</evidence>
<evidence type="ECO:0000256" key="10">
    <source>
        <dbReference type="RuleBase" id="RU366032"/>
    </source>
</evidence>
<comment type="caution">
    <text evidence="13">The sequence shown here is derived from an EMBL/GenBank/DDBJ whole genome shotgun (WGS) entry which is preliminary data.</text>
</comment>
<dbReference type="GO" id="GO:0004740">
    <property type="term" value="F:pyruvate dehydrogenase (acetyl-transferring) kinase activity"/>
    <property type="evidence" value="ECO:0007669"/>
    <property type="project" value="UniProtKB-EC"/>
</dbReference>
<evidence type="ECO:0000256" key="3">
    <source>
        <dbReference type="ARBA" id="ARBA00022679"/>
    </source>
</evidence>
<keyword evidence="3 10" id="KW-0808">Transferase</keyword>
<evidence type="ECO:0000313" key="14">
    <source>
        <dbReference type="Proteomes" id="UP000288716"/>
    </source>
</evidence>
<dbReference type="GO" id="GO:0010906">
    <property type="term" value="P:regulation of glucose metabolic process"/>
    <property type="evidence" value="ECO:0007669"/>
    <property type="project" value="TreeGrafter"/>
</dbReference>
<dbReference type="Pfam" id="PF10436">
    <property type="entry name" value="BCDHK_Adom3"/>
    <property type="match status" value="1"/>
</dbReference>
<dbReference type="EC" id="2.7.11.-" evidence="10"/>
<comment type="subcellular location">
    <subcellularLocation>
        <location evidence="1 10">Mitochondrion matrix</location>
    </subcellularLocation>
</comment>
<evidence type="ECO:0000256" key="1">
    <source>
        <dbReference type="ARBA" id="ARBA00004305"/>
    </source>
</evidence>
<keyword evidence="7" id="KW-0809">Transit peptide</keyword>
<dbReference type="Gene3D" id="3.30.565.10">
    <property type="entry name" value="Histidine kinase-like ATPase, C-terminal domain"/>
    <property type="match status" value="1"/>
</dbReference>
<dbReference type="GO" id="GO:0005759">
    <property type="term" value="C:mitochondrial matrix"/>
    <property type="evidence" value="ECO:0007669"/>
    <property type="project" value="UniProtKB-SubCell"/>
</dbReference>
<evidence type="ECO:0000256" key="5">
    <source>
        <dbReference type="ARBA" id="ARBA00022777"/>
    </source>
</evidence>
<proteinExistence type="inferred from homology"/>
<feature type="domain" description="Histidine kinase" evidence="12">
    <location>
        <begin position="235"/>
        <end position="358"/>
    </location>
</feature>
<keyword evidence="4 10" id="KW-0547">Nucleotide-binding</keyword>
<feature type="compositionally biased region" description="Polar residues" evidence="11">
    <location>
        <begin position="388"/>
        <end position="404"/>
    </location>
</feature>
<dbReference type="PANTHER" id="PTHR11947:SF3">
    <property type="entry name" value="[PYRUVATE DEHYDROGENASE (ACETYL-TRANSFERRING)] KINASE, MITOCHONDRIAL"/>
    <property type="match status" value="1"/>
</dbReference>
<feature type="region of interest" description="Disordered" evidence="11">
    <location>
        <begin position="388"/>
        <end position="413"/>
    </location>
</feature>
<keyword evidence="13" id="KW-0670">Pyruvate</keyword>
<dbReference type="EMBL" id="NCKV01000244">
    <property type="protein sequence ID" value="RWS31193.1"/>
    <property type="molecule type" value="Genomic_DNA"/>
</dbReference>
<dbReference type="VEuPathDB" id="VectorBase:LDEU000849"/>
<evidence type="ECO:0000259" key="12">
    <source>
        <dbReference type="PROSITE" id="PS50109"/>
    </source>
</evidence>
<sequence length="413" mass="46697">MKVTKPLFDSIGKFVDYYSRFNPSPLSIKKFIDFGRKKCEKTSFVFLRKELAVRLANIMQEINLLPENLLRMPSVALVQSWYRSSFEEILKFGKADENEKKVLEDFCEKLIRIRNRHSGVVQTMANGVLELKETHRVEQHTEHSIQYFLNRFYMSRISIRMLINQHALLFGSDMPSHPRHIGCVDPNCDVSAVIRDAFENAKFLCDQYYLASPGLRLEQFNTPQPGAPISVVYVPSHLYHILFELFKNAMRAVVENYPEAEALPPINVLLVNGNEDITIKMSDRGGGIKRSLSHLLFQYMYSTAPRPSVSGISSAPLAGYGYGLPLSRLYARYFHGDLIVNSYEGYGTDALVYLKVLSSEANELLPVFNKTSTKHYKAVIGSHDWSSSIVSPPSNAQGKTSTEQPVEPVGIGN</sequence>
<comment type="catalytic activity">
    <reaction evidence="9">
        <text>L-seryl-[pyruvate dehydrogenase E1 alpha subunit] + ATP = O-phospho-L-seryl-[pyruvate dehydrogenase E1 alpha subunit] + ADP + H(+)</text>
        <dbReference type="Rhea" id="RHEA:23052"/>
        <dbReference type="Rhea" id="RHEA-COMP:13689"/>
        <dbReference type="Rhea" id="RHEA-COMP:13690"/>
        <dbReference type="ChEBI" id="CHEBI:15378"/>
        <dbReference type="ChEBI" id="CHEBI:29999"/>
        <dbReference type="ChEBI" id="CHEBI:30616"/>
        <dbReference type="ChEBI" id="CHEBI:83421"/>
        <dbReference type="ChEBI" id="CHEBI:456216"/>
        <dbReference type="EC" id="2.7.11.2"/>
    </reaction>
</comment>
<dbReference type="SMART" id="SM00387">
    <property type="entry name" value="HATPase_c"/>
    <property type="match status" value="1"/>
</dbReference>
<dbReference type="PROSITE" id="PS50109">
    <property type="entry name" value="HIS_KIN"/>
    <property type="match status" value="1"/>
</dbReference>
<dbReference type="FunFam" id="3.30.565.10:FF:000007">
    <property type="entry name" value="Mitochondrial pyruvate dehydrogenase kinase isoform 2"/>
    <property type="match status" value="1"/>
</dbReference>
<accession>A0A443SUJ9</accession>
<evidence type="ECO:0000256" key="9">
    <source>
        <dbReference type="ARBA" id="ARBA00048201"/>
    </source>
</evidence>
<dbReference type="PANTHER" id="PTHR11947">
    <property type="entry name" value="PYRUVATE DEHYDROGENASE KINASE"/>
    <property type="match status" value="1"/>
</dbReference>
<dbReference type="Gene3D" id="1.20.140.20">
    <property type="entry name" value="Alpha-ketoacid/pyruvate dehydrogenase kinase, N-terminal domain"/>
    <property type="match status" value="1"/>
</dbReference>
<dbReference type="CDD" id="cd16929">
    <property type="entry name" value="HATPase_PDK-like"/>
    <property type="match status" value="1"/>
</dbReference>
<evidence type="ECO:0000256" key="4">
    <source>
        <dbReference type="ARBA" id="ARBA00022741"/>
    </source>
</evidence>
<evidence type="ECO:0000256" key="7">
    <source>
        <dbReference type="ARBA" id="ARBA00022946"/>
    </source>
</evidence>
<evidence type="ECO:0000256" key="2">
    <source>
        <dbReference type="ARBA" id="ARBA00006155"/>
    </source>
</evidence>
<dbReference type="AlphaFoldDB" id="A0A443SUJ9"/>
<gene>
    <name evidence="13" type="ORF">B4U80_06574</name>
</gene>